<gene>
    <name evidence="1" type="ORF">SAMN02745725_00316</name>
</gene>
<organism evidence="1 2">
    <name type="scientific">Pseudobutyrivibrio xylanivorans DSM 14809</name>
    <dbReference type="NCBI Taxonomy" id="1123012"/>
    <lineage>
        <taxon>Bacteria</taxon>
        <taxon>Bacillati</taxon>
        <taxon>Bacillota</taxon>
        <taxon>Clostridia</taxon>
        <taxon>Lachnospirales</taxon>
        <taxon>Lachnospiraceae</taxon>
        <taxon>Pseudobutyrivibrio</taxon>
    </lineage>
</organism>
<protein>
    <submittedName>
        <fullName evidence="1">Multimeric flavodoxin WrbA</fullName>
    </submittedName>
</protein>
<dbReference type="OrthoDB" id="1797739at2"/>
<reference evidence="1 2" key="1">
    <citation type="submission" date="2016-11" db="EMBL/GenBank/DDBJ databases">
        <authorList>
            <person name="Jaros S."/>
            <person name="Januszkiewicz K."/>
            <person name="Wedrychowicz H."/>
        </authorList>
    </citation>
    <scope>NUCLEOTIDE SEQUENCE [LARGE SCALE GENOMIC DNA]</scope>
    <source>
        <strain evidence="1 2">DSM 14809</strain>
    </source>
</reference>
<dbReference type="RefSeq" id="WP_072911569.1">
    <property type="nucleotide sequence ID" value="NZ_FQYQ01000001.1"/>
</dbReference>
<sequence>MHAVIINGSPRIQKNSNTDKILQKFTAGFCKAGNTFELYSLSDRNIWDDARLAFDNNDNIIFALPLFVECVPGLMLEFLETLSSKNSDTKLSFILQSGFAEGAQLRVGEKYLEILTEKLNCTYGGTLTKGNNFGIRVFEGAERDRITEPYKEMGELFAEEGDFFDEKFKTFTGPEMYPLPLRLFIDLLFKTSAKKAYQKIAQQWGCDKPLEYQPYA</sequence>
<dbReference type="AlphaFoldDB" id="A0A1M6APJ5"/>
<dbReference type="EMBL" id="FQYQ01000001">
    <property type="protein sequence ID" value="SHI38439.1"/>
    <property type="molecule type" value="Genomic_DNA"/>
</dbReference>
<keyword evidence="2" id="KW-1185">Reference proteome</keyword>
<name>A0A1M6APJ5_PSEXY</name>
<dbReference type="InterPro" id="IPR029039">
    <property type="entry name" value="Flavoprotein-like_sf"/>
</dbReference>
<evidence type="ECO:0000313" key="2">
    <source>
        <dbReference type="Proteomes" id="UP000184185"/>
    </source>
</evidence>
<dbReference type="Proteomes" id="UP000184185">
    <property type="component" value="Unassembled WGS sequence"/>
</dbReference>
<accession>A0A1M6APJ5</accession>
<dbReference type="SUPFAM" id="SSF52218">
    <property type="entry name" value="Flavoproteins"/>
    <property type="match status" value="1"/>
</dbReference>
<dbReference type="Gene3D" id="3.40.50.360">
    <property type="match status" value="1"/>
</dbReference>
<proteinExistence type="predicted"/>
<evidence type="ECO:0000313" key="1">
    <source>
        <dbReference type="EMBL" id="SHI38439.1"/>
    </source>
</evidence>